<dbReference type="InterPro" id="IPR003730">
    <property type="entry name" value="Cu_polyphenol_OxRdtase"/>
</dbReference>
<evidence type="ECO:0000256" key="10">
    <source>
        <dbReference type="ARBA" id="ARBA00048968"/>
    </source>
</evidence>
<evidence type="ECO:0000256" key="4">
    <source>
        <dbReference type="ARBA" id="ARBA00007353"/>
    </source>
</evidence>
<keyword evidence="14" id="KW-1185">Reference proteome</keyword>
<dbReference type="NCBIfam" id="TIGR00726">
    <property type="entry name" value="peptidoglycan editing factor PgeF"/>
    <property type="match status" value="1"/>
</dbReference>
<comment type="similarity">
    <text evidence="4 12">Belongs to the purine nucleoside phosphorylase YfiH/LACC1 family.</text>
</comment>
<comment type="catalytic activity">
    <reaction evidence="10">
        <text>adenosine + phosphate = alpha-D-ribose 1-phosphate + adenine</text>
        <dbReference type="Rhea" id="RHEA:27642"/>
        <dbReference type="ChEBI" id="CHEBI:16335"/>
        <dbReference type="ChEBI" id="CHEBI:16708"/>
        <dbReference type="ChEBI" id="CHEBI:43474"/>
        <dbReference type="ChEBI" id="CHEBI:57720"/>
        <dbReference type="EC" id="2.4.2.1"/>
    </reaction>
    <physiologicalReaction direction="left-to-right" evidence="10">
        <dbReference type="Rhea" id="RHEA:27643"/>
    </physiologicalReaction>
</comment>
<dbReference type="Pfam" id="PF02578">
    <property type="entry name" value="Cu-oxidase_4"/>
    <property type="match status" value="1"/>
</dbReference>
<organism evidence="13 14">
    <name type="scientific">Oceanobacillus kimchii</name>
    <dbReference type="NCBI Taxonomy" id="746691"/>
    <lineage>
        <taxon>Bacteria</taxon>
        <taxon>Bacillati</taxon>
        <taxon>Bacillota</taxon>
        <taxon>Bacilli</taxon>
        <taxon>Bacillales</taxon>
        <taxon>Bacillaceae</taxon>
        <taxon>Oceanobacillus</taxon>
    </lineage>
</organism>
<evidence type="ECO:0000256" key="7">
    <source>
        <dbReference type="ARBA" id="ARBA00022801"/>
    </source>
</evidence>
<keyword evidence="6" id="KW-0479">Metal-binding</keyword>
<sequence length="270" mass="30319">MKDIFIQKEASYFHVEEWEREYPGLLVGFTTKNGGTSIDEYSSLNMGFHVNDDESNVLQNRKVLSNQLQVNLSNWVAGEQVHDTKVALIQPKDVGCGSNTNKTSLSGVDGLIIPANVNALAVSLYADCVPLYFFDPVTKFVGIAHAGWKGTVGRIATEMVQSFVNLGSDKKNIKVIIGPSISVENYQVDLNVIEHLTETEMQICTKQVSDNQFLLDLKELNREILLQSGIFRHNIEVTKYCTYRDETLFFSHRRDKGKTGRMLGFIGYNV</sequence>
<comment type="caution">
    <text evidence="13">The sequence shown here is derived from an EMBL/GenBank/DDBJ whole genome shotgun (WGS) entry which is preliminary data.</text>
</comment>
<evidence type="ECO:0000256" key="9">
    <source>
        <dbReference type="ARBA" id="ARBA00047989"/>
    </source>
</evidence>
<dbReference type="InterPro" id="IPR011324">
    <property type="entry name" value="Cytotoxic_necrot_fac-like_cat"/>
</dbReference>
<dbReference type="PANTHER" id="PTHR30616:SF2">
    <property type="entry name" value="PURINE NUCLEOSIDE PHOSPHORYLASE LACC1"/>
    <property type="match status" value="1"/>
</dbReference>
<comment type="catalytic activity">
    <reaction evidence="9">
        <text>adenosine + H2O + H(+) = inosine + NH4(+)</text>
        <dbReference type="Rhea" id="RHEA:24408"/>
        <dbReference type="ChEBI" id="CHEBI:15377"/>
        <dbReference type="ChEBI" id="CHEBI:15378"/>
        <dbReference type="ChEBI" id="CHEBI:16335"/>
        <dbReference type="ChEBI" id="CHEBI:17596"/>
        <dbReference type="ChEBI" id="CHEBI:28938"/>
        <dbReference type="EC" id="3.5.4.4"/>
    </reaction>
    <physiologicalReaction direction="left-to-right" evidence="9">
        <dbReference type="Rhea" id="RHEA:24409"/>
    </physiologicalReaction>
</comment>
<comment type="function">
    <text evidence="3">Purine nucleoside enzyme that catalyzes the phosphorolysis of adenosine and inosine nucleosides, yielding D-ribose 1-phosphate and the respective free bases, adenine and hypoxanthine. Also catalyzes the phosphorolysis of S-methyl-5'-thioadenosine into adenine and S-methyl-5-thio-alpha-D-ribose 1-phosphate. Also has adenosine deaminase activity.</text>
</comment>
<keyword evidence="7" id="KW-0378">Hydrolase</keyword>
<evidence type="ECO:0000256" key="12">
    <source>
        <dbReference type="RuleBase" id="RU361274"/>
    </source>
</evidence>
<reference evidence="13 14" key="1">
    <citation type="submission" date="2023-02" db="EMBL/GenBank/DDBJ databases">
        <title>Oceanobacillus kimchii IFOP_LL358 isolated form Alexandrium catenella lab strain.</title>
        <authorList>
            <person name="Gajardo G."/>
            <person name="Ueki S."/>
            <person name="Maruyama F."/>
        </authorList>
    </citation>
    <scope>NUCLEOTIDE SEQUENCE [LARGE SCALE GENOMIC DNA]</scope>
    <source>
        <strain evidence="13 14">IFOP_LL358</strain>
    </source>
</reference>
<comment type="catalytic activity">
    <reaction evidence="11">
        <text>S-methyl-5'-thioadenosine + phosphate = 5-(methylsulfanyl)-alpha-D-ribose 1-phosphate + adenine</text>
        <dbReference type="Rhea" id="RHEA:11852"/>
        <dbReference type="ChEBI" id="CHEBI:16708"/>
        <dbReference type="ChEBI" id="CHEBI:17509"/>
        <dbReference type="ChEBI" id="CHEBI:43474"/>
        <dbReference type="ChEBI" id="CHEBI:58533"/>
        <dbReference type="EC" id="2.4.2.28"/>
    </reaction>
    <physiologicalReaction direction="left-to-right" evidence="11">
        <dbReference type="Rhea" id="RHEA:11853"/>
    </physiologicalReaction>
</comment>
<comment type="catalytic activity">
    <reaction evidence="1">
        <text>inosine + phosphate = alpha-D-ribose 1-phosphate + hypoxanthine</text>
        <dbReference type="Rhea" id="RHEA:27646"/>
        <dbReference type="ChEBI" id="CHEBI:17368"/>
        <dbReference type="ChEBI" id="CHEBI:17596"/>
        <dbReference type="ChEBI" id="CHEBI:43474"/>
        <dbReference type="ChEBI" id="CHEBI:57720"/>
        <dbReference type="EC" id="2.4.2.1"/>
    </reaction>
    <physiologicalReaction direction="left-to-right" evidence="1">
        <dbReference type="Rhea" id="RHEA:27647"/>
    </physiologicalReaction>
</comment>
<dbReference type="Proteomes" id="UP001275436">
    <property type="component" value="Unassembled WGS sequence"/>
</dbReference>
<gene>
    <name evidence="13" type="ORF">MACH08_16990</name>
</gene>
<evidence type="ECO:0000313" key="13">
    <source>
        <dbReference type="EMBL" id="GLO65915.1"/>
    </source>
</evidence>
<dbReference type="CDD" id="cd16833">
    <property type="entry name" value="YfiH"/>
    <property type="match status" value="1"/>
</dbReference>
<evidence type="ECO:0000256" key="6">
    <source>
        <dbReference type="ARBA" id="ARBA00022723"/>
    </source>
</evidence>
<dbReference type="InterPro" id="IPR038371">
    <property type="entry name" value="Cu_polyphenol_OxRdtase_sf"/>
</dbReference>
<protein>
    <recommendedName>
        <fullName evidence="12">Purine nucleoside phosphorylase</fullName>
    </recommendedName>
</protein>
<proteinExistence type="inferred from homology"/>
<evidence type="ECO:0000256" key="11">
    <source>
        <dbReference type="ARBA" id="ARBA00049893"/>
    </source>
</evidence>
<dbReference type="PANTHER" id="PTHR30616">
    <property type="entry name" value="UNCHARACTERIZED PROTEIN YFIH"/>
    <property type="match status" value="1"/>
</dbReference>
<dbReference type="EMBL" id="BSKO01000001">
    <property type="protein sequence ID" value="GLO65915.1"/>
    <property type="molecule type" value="Genomic_DNA"/>
</dbReference>
<dbReference type="RefSeq" id="WP_084822479.1">
    <property type="nucleotide sequence ID" value="NZ_JALXUD010000002.1"/>
</dbReference>
<evidence type="ECO:0000256" key="1">
    <source>
        <dbReference type="ARBA" id="ARBA00000553"/>
    </source>
</evidence>
<dbReference type="Gene3D" id="3.60.140.10">
    <property type="entry name" value="CNF1/YfiH-like putative cysteine hydrolases"/>
    <property type="match status" value="1"/>
</dbReference>
<evidence type="ECO:0000256" key="3">
    <source>
        <dbReference type="ARBA" id="ARBA00003215"/>
    </source>
</evidence>
<dbReference type="SUPFAM" id="SSF64438">
    <property type="entry name" value="CNF1/YfiH-like putative cysteine hydrolases"/>
    <property type="match status" value="1"/>
</dbReference>
<name>A0ABQ5THH0_9BACI</name>
<evidence type="ECO:0000313" key="14">
    <source>
        <dbReference type="Proteomes" id="UP001275436"/>
    </source>
</evidence>
<comment type="cofactor">
    <cofactor evidence="2">
        <name>Zn(2+)</name>
        <dbReference type="ChEBI" id="CHEBI:29105"/>
    </cofactor>
</comment>
<evidence type="ECO:0000256" key="5">
    <source>
        <dbReference type="ARBA" id="ARBA00022679"/>
    </source>
</evidence>
<keyword evidence="8" id="KW-0862">Zinc</keyword>
<evidence type="ECO:0000256" key="2">
    <source>
        <dbReference type="ARBA" id="ARBA00001947"/>
    </source>
</evidence>
<keyword evidence="5" id="KW-0808">Transferase</keyword>
<evidence type="ECO:0000256" key="8">
    <source>
        <dbReference type="ARBA" id="ARBA00022833"/>
    </source>
</evidence>
<accession>A0ABQ5THH0</accession>